<accession>A0A2X2YK36</accession>
<evidence type="ECO:0000313" key="2">
    <source>
        <dbReference type="Proteomes" id="UP000250245"/>
    </source>
</evidence>
<name>A0A2X2YK36_9ACTO</name>
<evidence type="ECO:0000313" key="1">
    <source>
        <dbReference type="EMBL" id="SQB63263.1"/>
    </source>
</evidence>
<reference evidence="1 2" key="1">
    <citation type="submission" date="2018-06" db="EMBL/GenBank/DDBJ databases">
        <authorList>
            <consortium name="Pathogen Informatics"/>
            <person name="Doyle S."/>
        </authorList>
    </citation>
    <scope>NUCLEOTIDE SEQUENCE [LARGE SCALE GENOMIC DNA]</scope>
    <source>
        <strain evidence="1 2">NCTC11820</strain>
    </source>
</reference>
<dbReference type="EMBL" id="UASJ01000001">
    <property type="protein sequence ID" value="SQB63263.1"/>
    <property type="molecule type" value="Genomic_DNA"/>
</dbReference>
<sequence length="84" mass="9802">MNVSYSREQRREALKVYRRTGSVTKTILLLGYPGRWTLHKWIREAGKPVSKPKRAQRLTHYPFKTKLSAVEMFSKGARPRQIAS</sequence>
<protein>
    <recommendedName>
        <fullName evidence="3">Transposase</fullName>
    </recommendedName>
</protein>
<gene>
    <name evidence="1" type="ORF">NCTC11820_00023</name>
</gene>
<dbReference type="Proteomes" id="UP000250245">
    <property type="component" value="Unassembled WGS sequence"/>
</dbReference>
<dbReference type="OMA" id="SRTFPQW"/>
<dbReference type="AlphaFoldDB" id="A0A2X2YK36"/>
<evidence type="ECO:0008006" key="3">
    <source>
        <dbReference type="Google" id="ProtNLM"/>
    </source>
</evidence>
<organism evidence="1 2">
    <name type="scientific">Mobiluncus curtisii</name>
    <dbReference type="NCBI Taxonomy" id="2051"/>
    <lineage>
        <taxon>Bacteria</taxon>
        <taxon>Bacillati</taxon>
        <taxon>Actinomycetota</taxon>
        <taxon>Actinomycetes</taxon>
        <taxon>Actinomycetales</taxon>
        <taxon>Actinomycetaceae</taxon>
        <taxon>Mobiluncus</taxon>
    </lineage>
</organism>
<proteinExistence type="predicted"/>